<keyword evidence="14" id="KW-1185">Reference proteome</keyword>
<dbReference type="Proteomes" id="UP000007879">
    <property type="component" value="Unassembled WGS sequence"/>
</dbReference>
<keyword evidence="5" id="KW-0539">Nucleus</keyword>
<dbReference type="GO" id="GO:0010467">
    <property type="term" value="P:gene expression"/>
    <property type="evidence" value="ECO:0007669"/>
    <property type="project" value="UniProtKB-ARBA"/>
</dbReference>
<evidence type="ECO:0000256" key="9">
    <source>
        <dbReference type="ARBA" id="ARBA00083862"/>
    </source>
</evidence>
<dbReference type="Pfam" id="PF08216">
    <property type="entry name" value="CTNNBL"/>
    <property type="match status" value="1"/>
</dbReference>
<name>A0A1X7UV13_AMPQE</name>
<dbReference type="EnsemblMetazoa" id="XM_003386737.3">
    <property type="protein sequence ID" value="XP_003386785.1"/>
    <property type="gene ID" value="LOC100633554"/>
</dbReference>
<dbReference type="InterPro" id="IPR039678">
    <property type="entry name" value="CTNNBL1"/>
</dbReference>
<feature type="region of interest" description="Disordered" evidence="11">
    <location>
        <begin position="1"/>
        <end position="48"/>
    </location>
</feature>
<feature type="coiled-coil region" evidence="10">
    <location>
        <begin position="529"/>
        <end position="556"/>
    </location>
</feature>
<evidence type="ECO:0000256" key="4">
    <source>
        <dbReference type="ARBA" id="ARBA00023054"/>
    </source>
</evidence>
<dbReference type="EnsemblMetazoa" id="Aqu2.1.31222_001">
    <property type="protein sequence ID" value="Aqu2.1.31222_001"/>
    <property type="gene ID" value="Aqu2.1.31222"/>
</dbReference>
<evidence type="ECO:0000256" key="3">
    <source>
        <dbReference type="ARBA" id="ARBA00022737"/>
    </source>
</evidence>
<dbReference type="OrthoDB" id="1898821at2759"/>
<keyword evidence="2" id="KW-0597">Phosphoprotein</keyword>
<dbReference type="FunFam" id="1.25.10.10:FF:001136">
    <property type="entry name" value="Beta-catenin-like protein 1"/>
    <property type="match status" value="1"/>
</dbReference>
<accession>A0A1X7UV13</accession>
<organism evidence="13">
    <name type="scientific">Amphimedon queenslandica</name>
    <name type="common">Sponge</name>
    <dbReference type="NCBI Taxonomy" id="400682"/>
    <lineage>
        <taxon>Eukaryota</taxon>
        <taxon>Metazoa</taxon>
        <taxon>Porifera</taxon>
        <taxon>Demospongiae</taxon>
        <taxon>Heteroscleromorpha</taxon>
        <taxon>Haplosclerida</taxon>
        <taxon>Niphatidae</taxon>
        <taxon>Amphimedon</taxon>
    </lineage>
</organism>
<dbReference type="eggNOG" id="KOG2734">
    <property type="taxonomic scope" value="Eukaryota"/>
</dbReference>
<sequence length="557" mass="63330">MDLGDILSYKPDTSSKRPRQEEEEEEKDEVAAPPLKKSNGSIAEGELTDEQKLKLLQNLSDDEDENPEVLDAGAVKRMLLSFEKQVLKNQEMRIKFPDQPDKFMESELELNDEIQSLHIISTVPQYYSLLIGARTINTLCSLLTHDNSDICIAVIDLLQELTDTSSIDETEYTEALVEELLNEKLLALLVQILERLDEKVSEDKEGVHNTLAIIENISEILNKPVTTAAGEQGLLTWLLKRVRIRQYDENKLYASEILAILLQDHTPNQSLLGNSDGIDILLQSLAYYKRRDPHSSDEIELMENLFDCLCSSLMYPPNRDKFLKGEGLQLMRLMLQSKKLSRRSSLKVLNHAMCGGGAECRDNCEKFIEIFGLGSLFPAFMKTPRGVKKGTGTEEQEEHVTSIIASLFRHVSGGGRDRLVSKFVENDHEKVDRLLELHLKYKNKIREVDESIRNERRYRVTTGGDEENEEEMTFLRRLEAGLFKLQLIDYIITELCLSGIPSIRGRVITILGQRGGALVDVVNVMREYVDGLGEENEDEKAEKKRLAELLKNFETSI</sequence>
<comment type="subunit">
    <text evidence="7">Component of the PRP19-CDC5L splicing complex composed of a core complex comprising a homotetramer of PRPF19, CDC5L, PLRG1 and BCAS2, and at least three less stably associated proteins CTNNBL1, CWC15 and HSPA8. Interacts directly with CWC15 and CDC5L in the complex. Interacts with AICDA; the interaction is important for the antibody diversification activity of AICDA. Interacts with PRPF31 (via its NLS). Interacts (via its N-terminal NLS) with KPNA1 and KPNA2.</text>
</comment>
<evidence type="ECO:0000256" key="7">
    <source>
        <dbReference type="ARBA" id="ARBA00061776"/>
    </source>
</evidence>
<dbReference type="InParanoid" id="A0A1X7UV13"/>
<evidence type="ECO:0000256" key="5">
    <source>
        <dbReference type="ARBA" id="ARBA00023242"/>
    </source>
</evidence>
<comment type="subcellular location">
    <subcellularLocation>
        <location evidence="1">Nucleus</location>
    </subcellularLocation>
</comment>
<keyword evidence="4 10" id="KW-0175">Coiled coil</keyword>
<feature type="domain" description="Beta-catenin-like protein 1 N-terminal" evidence="12">
    <location>
        <begin position="48"/>
        <end position="155"/>
    </location>
</feature>
<evidence type="ECO:0000259" key="12">
    <source>
        <dbReference type="SMART" id="SM01156"/>
    </source>
</evidence>
<evidence type="ECO:0000256" key="10">
    <source>
        <dbReference type="SAM" id="Coils"/>
    </source>
</evidence>
<dbReference type="SUPFAM" id="SSF48371">
    <property type="entry name" value="ARM repeat"/>
    <property type="match status" value="1"/>
</dbReference>
<evidence type="ECO:0000313" key="13">
    <source>
        <dbReference type="EnsemblMetazoa" id="Aqu2.1.31222_001"/>
    </source>
</evidence>
<evidence type="ECO:0000256" key="2">
    <source>
        <dbReference type="ARBA" id="ARBA00022553"/>
    </source>
</evidence>
<dbReference type="PANTHER" id="PTHR14978:SF0">
    <property type="entry name" value="BETA-CATENIN-LIKE PROTEIN 1"/>
    <property type="match status" value="1"/>
</dbReference>
<dbReference type="Gene3D" id="1.25.10.10">
    <property type="entry name" value="Leucine-rich Repeat Variant"/>
    <property type="match status" value="1"/>
</dbReference>
<dbReference type="GO" id="GO:0005681">
    <property type="term" value="C:spliceosomal complex"/>
    <property type="evidence" value="ECO:0007669"/>
    <property type="project" value="TreeGrafter"/>
</dbReference>
<protein>
    <recommendedName>
        <fullName evidence="8">Beta-catenin-like protein 1</fullName>
    </recommendedName>
    <alternativeName>
        <fullName evidence="9">Nuclear-associated protein</fullName>
    </alternativeName>
</protein>
<dbReference type="InterPro" id="IPR016024">
    <property type="entry name" value="ARM-type_fold"/>
</dbReference>
<evidence type="ECO:0000256" key="8">
    <source>
        <dbReference type="ARBA" id="ARBA00070106"/>
    </source>
</evidence>
<reference evidence="13" key="2">
    <citation type="submission" date="2017-05" db="UniProtKB">
        <authorList>
            <consortium name="EnsemblMetazoa"/>
        </authorList>
    </citation>
    <scope>IDENTIFICATION</scope>
</reference>
<evidence type="ECO:0000256" key="1">
    <source>
        <dbReference type="ARBA" id="ARBA00004123"/>
    </source>
</evidence>
<dbReference type="OMA" id="TDWREQE"/>
<comment type="function">
    <text evidence="6">Component of the PRP19-CDC5L complex that forms an integral part of the spliceosome and is required for activating pre-mRNA splicing. Participates in AID/AICDA-mediated somatic hypermutation (SHM) and class-switch recombination (CSR), 2 processes resulting in the production of high-affinity, mutated isotype-switched antibodies.</text>
</comment>
<dbReference type="InterPro" id="IPR013180">
    <property type="entry name" value="CTNNBL1_N"/>
</dbReference>
<dbReference type="AlphaFoldDB" id="A0A1X7UV13"/>
<reference evidence="14" key="1">
    <citation type="journal article" date="2010" name="Nature">
        <title>The Amphimedon queenslandica genome and the evolution of animal complexity.</title>
        <authorList>
            <person name="Srivastava M."/>
            <person name="Simakov O."/>
            <person name="Chapman J."/>
            <person name="Fahey B."/>
            <person name="Gauthier M.E."/>
            <person name="Mitros T."/>
            <person name="Richards G.S."/>
            <person name="Conaco C."/>
            <person name="Dacre M."/>
            <person name="Hellsten U."/>
            <person name="Larroux C."/>
            <person name="Putnam N.H."/>
            <person name="Stanke M."/>
            <person name="Adamska M."/>
            <person name="Darling A."/>
            <person name="Degnan S.M."/>
            <person name="Oakley T.H."/>
            <person name="Plachetzki D.C."/>
            <person name="Zhai Y."/>
            <person name="Adamski M."/>
            <person name="Calcino A."/>
            <person name="Cummins S.F."/>
            <person name="Goodstein D.M."/>
            <person name="Harris C."/>
            <person name="Jackson D.J."/>
            <person name="Leys S.P."/>
            <person name="Shu S."/>
            <person name="Woodcroft B.J."/>
            <person name="Vervoort M."/>
            <person name="Kosik K.S."/>
            <person name="Manning G."/>
            <person name="Degnan B.M."/>
            <person name="Rokhsar D.S."/>
        </authorList>
    </citation>
    <scope>NUCLEOTIDE SEQUENCE [LARGE SCALE GENOMIC DNA]</scope>
</reference>
<evidence type="ECO:0000256" key="11">
    <source>
        <dbReference type="SAM" id="MobiDB-lite"/>
    </source>
</evidence>
<proteinExistence type="predicted"/>
<gene>
    <name evidence="13" type="primary">100633554</name>
</gene>
<evidence type="ECO:0000256" key="6">
    <source>
        <dbReference type="ARBA" id="ARBA00058456"/>
    </source>
</evidence>
<evidence type="ECO:0000313" key="14">
    <source>
        <dbReference type="Proteomes" id="UP000007879"/>
    </source>
</evidence>
<dbReference type="STRING" id="400682.A0A1X7UV13"/>
<keyword evidence="3" id="KW-0677">Repeat</keyword>
<dbReference type="SMART" id="SM01156">
    <property type="entry name" value="DUF1716"/>
    <property type="match status" value="1"/>
</dbReference>
<dbReference type="InterPro" id="IPR011989">
    <property type="entry name" value="ARM-like"/>
</dbReference>
<dbReference type="KEGG" id="aqu:100633554"/>
<dbReference type="PANTHER" id="PTHR14978">
    <property type="entry name" value="BETA-CATENIN-LIKE PROTEIN 1 NUCLEAR ASSOCIATED PROTEIN"/>
    <property type="match status" value="1"/>
</dbReference>